<proteinExistence type="inferred from homology"/>
<dbReference type="InterPro" id="IPR013035">
    <property type="entry name" value="PEP_carboxykinase_C"/>
</dbReference>
<keyword evidence="6 10" id="KW-0210">Decarboxylase</keyword>
<dbReference type="InterPro" id="IPR001272">
    <property type="entry name" value="PEP_carboxykinase_ATP"/>
</dbReference>
<keyword evidence="7 10" id="KW-0067">ATP-binding</keyword>
<evidence type="ECO:0000256" key="7">
    <source>
        <dbReference type="ARBA" id="ARBA00022840"/>
    </source>
</evidence>
<comment type="subcellular location">
    <subcellularLocation>
        <location evidence="10">Cytoplasm</location>
    </subcellularLocation>
</comment>
<keyword evidence="10" id="KW-0464">Manganese</keyword>
<dbReference type="InterPro" id="IPR008210">
    <property type="entry name" value="PEP_carboxykinase_N"/>
</dbReference>
<dbReference type="PANTHER" id="PTHR30031">
    <property type="entry name" value="PHOSPHOENOLPYRUVATE CARBOXYKINASE ATP"/>
    <property type="match status" value="1"/>
</dbReference>
<keyword evidence="11" id="KW-0418">Kinase</keyword>
<dbReference type="PROSITE" id="PS00532">
    <property type="entry name" value="PEPCK_ATP"/>
    <property type="match status" value="1"/>
</dbReference>
<evidence type="ECO:0000256" key="2">
    <source>
        <dbReference type="ARBA" id="ARBA00006052"/>
    </source>
</evidence>
<evidence type="ECO:0000256" key="3">
    <source>
        <dbReference type="ARBA" id="ARBA00012363"/>
    </source>
</evidence>
<feature type="binding site" evidence="10">
    <location>
        <position position="318"/>
    </location>
    <ligand>
        <name>ATP</name>
        <dbReference type="ChEBI" id="CHEBI:30616"/>
    </ligand>
</feature>
<dbReference type="GO" id="GO:0005524">
    <property type="term" value="F:ATP binding"/>
    <property type="evidence" value="ECO:0007669"/>
    <property type="project" value="UniProtKB-UniRule"/>
</dbReference>
<dbReference type="PANTHER" id="PTHR30031:SF0">
    <property type="entry name" value="PHOSPHOENOLPYRUVATE CARBOXYKINASE (ATP)"/>
    <property type="match status" value="1"/>
</dbReference>
<comment type="function">
    <text evidence="10">Involved in the gluconeogenesis. Catalyzes the conversion of oxaloacetate (OAA) to phosphoenolpyruvate (PEP) through direct phosphoryl transfer between the nucleoside triphosphate and OAA.</text>
</comment>
<dbReference type="GO" id="GO:0004612">
    <property type="term" value="F:phosphoenolpyruvate carboxykinase (ATP) activity"/>
    <property type="evidence" value="ECO:0007669"/>
    <property type="project" value="UniProtKB-UniRule"/>
</dbReference>
<dbReference type="Proteomes" id="UP000485569">
    <property type="component" value="Unassembled WGS sequence"/>
</dbReference>
<feature type="binding site" evidence="10">
    <location>
        <position position="197"/>
    </location>
    <ligand>
        <name>ATP</name>
        <dbReference type="ChEBI" id="CHEBI:30616"/>
    </ligand>
</feature>
<evidence type="ECO:0000256" key="6">
    <source>
        <dbReference type="ARBA" id="ARBA00022793"/>
    </source>
</evidence>
<comment type="caution">
    <text evidence="10">Lacks conserved residue(s) required for the propagation of feature annotation.</text>
</comment>
<feature type="binding site" evidence="10">
    <location>
        <position position="443"/>
    </location>
    <ligand>
        <name>ATP</name>
        <dbReference type="ChEBI" id="CHEBI:30616"/>
    </ligand>
</feature>
<dbReference type="NCBIfam" id="TIGR00224">
    <property type="entry name" value="pckA"/>
    <property type="match status" value="1"/>
</dbReference>
<comment type="cofactor">
    <cofactor evidence="10">
        <name>Mn(2+)</name>
        <dbReference type="ChEBI" id="CHEBI:29035"/>
    </cofactor>
    <text evidence="10">Binds 1 Mn(2+) ion per subunit.</text>
</comment>
<keyword evidence="11" id="KW-0670">Pyruvate</keyword>
<feature type="binding site" evidence="10">
    <location>
        <position position="197"/>
    </location>
    <ligand>
        <name>substrate</name>
    </ligand>
</feature>
<reference evidence="11" key="1">
    <citation type="submission" date="2017-02" db="EMBL/GenBank/DDBJ databases">
        <title>Delving into the versatile metabolic prowess of the omnipresent phylum Bacteroidetes.</title>
        <authorList>
            <person name="Nobu M.K."/>
            <person name="Mei R."/>
            <person name="Narihiro T."/>
            <person name="Kuroda K."/>
            <person name="Liu W.-T."/>
        </authorList>
    </citation>
    <scope>NUCLEOTIDE SEQUENCE</scope>
    <source>
        <strain evidence="11">ADurb.Bin276</strain>
    </source>
</reference>
<keyword evidence="8 10" id="KW-0456">Lyase</keyword>
<name>A0A1V5SUG8_9BACT</name>
<dbReference type="InterPro" id="IPR015994">
    <property type="entry name" value="PEPCK_ATP_CS"/>
</dbReference>
<dbReference type="GO" id="GO:0016301">
    <property type="term" value="F:kinase activity"/>
    <property type="evidence" value="ECO:0007669"/>
    <property type="project" value="UniProtKB-KW"/>
</dbReference>
<dbReference type="PIRSF" id="PIRSF006294">
    <property type="entry name" value="PEP_crbxkin"/>
    <property type="match status" value="1"/>
</dbReference>
<dbReference type="FunFam" id="2.170.8.10:FF:000001">
    <property type="entry name" value="Phosphoenolpyruvate carboxykinase (ATP)"/>
    <property type="match status" value="1"/>
</dbReference>
<feature type="binding site" evidence="10">
    <location>
        <position position="216"/>
    </location>
    <ligand>
        <name>ATP</name>
        <dbReference type="ChEBI" id="CHEBI:30616"/>
    </ligand>
</feature>
<dbReference type="SUPFAM" id="SSF53795">
    <property type="entry name" value="PEP carboxykinase-like"/>
    <property type="match status" value="1"/>
</dbReference>
<comment type="catalytic activity">
    <reaction evidence="9 10">
        <text>oxaloacetate + ATP = phosphoenolpyruvate + ADP + CO2</text>
        <dbReference type="Rhea" id="RHEA:18617"/>
        <dbReference type="ChEBI" id="CHEBI:16452"/>
        <dbReference type="ChEBI" id="CHEBI:16526"/>
        <dbReference type="ChEBI" id="CHEBI:30616"/>
        <dbReference type="ChEBI" id="CHEBI:58702"/>
        <dbReference type="ChEBI" id="CHEBI:456216"/>
        <dbReference type="EC" id="4.1.1.49"/>
    </reaction>
</comment>
<feature type="binding site" evidence="10">
    <location>
        <position position="56"/>
    </location>
    <ligand>
        <name>substrate</name>
    </ligand>
</feature>
<dbReference type="EMBL" id="MWBQ01000085">
    <property type="protein sequence ID" value="OQA57903.1"/>
    <property type="molecule type" value="Genomic_DNA"/>
</dbReference>
<protein>
    <recommendedName>
        <fullName evidence="3 10">Phosphoenolpyruvate carboxykinase (ATP)</fullName>
        <shortName evidence="10">PCK</shortName>
        <shortName evidence="10">PEP carboxykinase</shortName>
        <shortName evidence="10">PEPCK</shortName>
        <ecNumber evidence="3 10">4.1.1.49</ecNumber>
    </recommendedName>
</protein>
<sequence length="515" mass="58290">MQKAHYSFERSGVFNPKQIFYHLSIPELFEHALQKKEGILSSTGAFSVLTGAYTGRSPEDRFFVDDETTHDLIDWGKANKPISQEIYEHLNAKLVSYLQQKDVYIDDAYVGTDPENRLAVRFINEYAYSSIFVNNMFLEPTAQELQSFIPDFTVLCFPRFKAIPEIDEVRSEAFVIINFKEKKVIIGGTSYGGEIKKAIFTVMNYLLPQKGILPMHCSANIGKEGDVAIFFGLSGTGKTSLSADIERRLIGDDEHGWSDQGIFNFEGGCYAKCINLSKDKEPQIWDAIRYGAIMENIYLEPDSRQPDYTDDRYTENTRVSYPIEFIPNALIPGIAKHPQVVIFLTADAFGVMPPVAKLTTEKAVYNFILGYTSKLAGTERGIVEPQTTFSVCFGAPFMPLNPKTYAQMLGKKISQHGSRVYLINTGWIGGPYGIGKRIDIDYTRKMVRAAIDGTIDQNGYREDPVFRLLIPKELPDIPNDILNPGNLWNNHSNYTNEAQKLRNRFDEVMKKYLPL</sequence>
<feature type="binding site" evidence="10">
    <location>
        <position position="197"/>
    </location>
    <ligand>
        <name>Mn(2+)</name>
        <dbReference type="ChEBI" id="CHEBI:29035"/>
    </ligand>
</feature>
<keyword evidence="5 10" id="KW-0547">Nucleotide-binding</keyword>
<evidence type="ECO:0000256" key="5">
    <source>
        <dbReference type="ARBA" id="ARBA00022741"/>
    </source>
</evidence>
<dbReference type="AlphaFoldDB" id="A0A1V5SUG8"/>
<evidence type="ECO:0000256" key="1">
    <source>
        <dbReference type="ARBA" id="ARBA00004742"/>
    </source>
</evidence>
<dbReference type="SUPFAM" id="SSF68923">
    <property type="entry name" value="PEP carboxykinase N-terminal domain"/>
    <property type="match status" value="1"/>
</dbReference>
<gene>
    <name evidence="10 11" type="primary">pckA</name>
    <name evidence="11" type="ORF">BWY41_01228</name>
</gene>
<keyword evidence="4 10" id="KW-0312">Gluconeogenesis</keyword>
<comment type="caution">
    <text evidence="11">The sequence shown here is derived from an EMBL/GenBank/DDBJ whole genome shotgun (WGS) entry which is preliminary data.</text>
</comment>
<evidence type="ECO:0000256" key="10">
    <source>
        <dbReference type="HAMAP-Rule" id="MF_00453"/>
    </source>
</evidence>
<dbReference type="Gene3D" id="3.40.449.10">
    <property type="entry name" value="Phosphoenolpyruvate Carboxykinase, domain 1"/>
    <property type="match status" value="1"/>
</dbReference>
<dbReference type="GO" id="GO:0046872">
    <property type="term" value="F:metal ion binding"/>
    <property type="evidence" value="ECO:0007669"/>
    <property type="project" value="UniProtKB-KW"/>
</dbReference>
<dbReference type="Gene3D" id="2.170.8.10">
    <property type="entry name" value="Phosphoenolpyruvate Carboxykinase, domain 2"/>
    <property type="match status" value="1"/>
</dbReference>
<dbReference type="Gene3D" id="3.90.228.20">
    <property type="match status" value="1"/>
</dbReference>
<keyword evidence="10" id="KW-0479">Metal-binding</keyword>
<dbReference type="EC" id="4.1.1.49" evidence="3 10"/>
<comment type="pathway">
    <text evidence="1 10">Carbohydrate biosynthesis; gluconeogenesis.</text>
</comment>
<feature type="binding site" evidence="10">
    <location>
        <position position="318"/>
    </location>
    <ligand>
        <name>substrate</name>
    </ligand>
</feature>
<dbReference type="GO" id="GO:0005829">
    <property type="term" value="C:cytosol"/>
    <property type="evidence" value="ECO:0007669"/>
    <property type="project" value="TreeGrafter"/>
</dbReference>
<comment type="similarity">
    <text evidence="2 10">Belongs to the phosphoenolpyruvate carboxykinase (ATP) family.</text>
</comment>
<keyword evidence="11" id="KW-0808">Transferase</keyword>
<feature type="binding site" evidence="10">
    <location>
        <position position="253"/>
    </location>
    <ligand>
        <name>Mn(2+)</name>
        <dbReference type="ChEBI" id="CHEBI:29035"/>
    </ligand>
</feature>
<feature type="binding site" evidence="10">
    <location>
        <position position="216"/>
    </location>
    <ligand>
        <name>Mn(2+)</name>
        <dbReference type="ChEBI" id="CHEBI:29035"/>
    </ligand>
</feature>
<keyword evidence="10" id="KW-0963">Cytoplasm</keyword>
<evidence type="ECO:0000313" key="11">
    <source>
        <dbReference type="EMBL" id="OQA57903.1"/>
    </source>
</evidence>
<dbReference type="Pfam" id="PF01293">
    <property type="entry name" value="PEPCK_ATP"/>
    <property type="match status" value="1"/>
</dbReference>
<dbReference type="CDD" id="cd00484">
    <property type="entry name" value="PEPCK_ATP"/>
    <property type="match status" value="1"/>
</dbReference>
<dbReference type="NCBIfam" id="NF006820">
    <property type="entry name" value="PRK09344.1-2"/>
    <property type="match status" value="1"/>
</dbReference>
<dbReference type="UniPathway" id="UPA00138"/>
<evidence type="ECO:0000256" key="8">
    <source>
        <dbReference type="ARBA" id="ARBA00023239"/>
    </source>
</evidence>
<dbReference type="GO" id="GO:0006094">
    <property type="term" value="P:gluconeogenesis"/>
    <property type="evidence" value="ECO:0007669"/>
    <property type="project" value="UniProtKB-UniRule"/>
</dbReference>
<evidence type="ECO:0000256" key="4">
    <source>
        <dbReference type="ARBA" id="ARBA00022432"/>
    </source>
</evidence>
<feature type="binding site" evidence="10">
    <location>
        <begin position="437"/>
        <end position="438"/>
    </location>
    <ligand>
        <name>ATP</name>
        <dbReference type="ChEBI" id="CHEBI:30616"/>
    </ligand>
</feature>
<organism evidence="11">
    <name type="scientific">Candidatus Atribacter allofermentans</name>
    <dbReference type="NCBI Taxonomy" id="1852833"/>
    <lineage>
        <taxon>Bacteria</taxon>
        <taxon>Pseudomonadati</taxon>
        <taxon>Atribacterota</taxon>
        <taxon>Atribacteria</taxon>
        <taxon>Atribacterales</taxon>
        <taxon>Atribacteraceae</taxon>
        <taxon>Atribacter</taxon>
    </lineage>
</organism>
<accession>A0A1V5SUG8</accession>
<dbReference type="NCBIfam" id="NF006821">
    <property type="entry name" value="PRK09344.1-3"/>
    <property type="match status" value="1"/>
</dbReference>
<feature type="binding site" evidence="10">
    <location>
        <position position="281"/>
    </location>
    <ligand>
        <name>ATP</name>
        <dbReference type="ChEBI" id="CHEBI:30616"/>
    </ligand>
</feature>
<evidence type="ECO:0000256" key="9">
    <source>
        <dbReference type="ARBA" id="ARBA00047371"/>
    </source>
</evidence>
<dbReference type="HAMAP" id="MF_00453">
    <property type="entry name" value="PEPCK_ATP"/>
    <property type="match status" value="1"/>
</dbReference>
<feature type="binding site" evidence="10">
    <location>
        <position position="191"/>
    </location>
    <ligand>
        <name>substrate</name>
    </ligand>
</feature>